<feature type="DNA-binding region" description="OmpR/PhoB-type" evidence="7">
    <location>
        <begin position="124"/>
        <end position="219"/>
    </location>
</feature>
<dbReference type="Gene3D" id="3.40.50.2300">
    <property type="match status" value="1"/>
</dbReference>
<dbReference type="GO" id="GO:0000976">
    <property type="term" value="F:transcription cis-regulatory region binding"/>
    <property type="evidence" value="ECO:0007669"/>
    <property type="project" value="TreeGrafter"/>
</dbReference>
<dbReference type="InterPro" id="IPR001789">
    <property type="entry name" value="Sig_transdc_resp-reg_receiver"/>
</dbReference>
<dbReference type="GO" id="GO:0006355">
    <property type="term" value="P:regulation of DNA-templated transcription"/>
    <property type="evidence" value="ECO:0007669"/>
    <property type="project" value="InterPro"/>
</dbReference>
<dbReference type="Pfam" id="PF00072">
    <property type="entry name" value="Response_reg"/>
    <property type="match status" value="1"/>
</dbReference>
<keyword evidence="4 7" id="KW-0238">DNA-binding</keyword>
<dbReference type="GO" id="GO:0032993">
    <property type="term" value="C:protein-DNA complex"/>
    <property type="evidence" value="ECO:0007669"/>
    <property type="project" value="TreeGrafter"/>
</dbReference>
<dbReference type="SUPFAM" id="SSF52172">
    <property type="entry name" value="CheY-like"/>
    <property type="match status" value="1"/>
</dbReference>
<dbReference type="GO" id="GO:0000156">
    <property type="term" value="F:phosphorelay response regulator activity"/>
    <property type="evidence" value="ECO:0007669"/>
    <property type="project" value="TreeGrafter"/>
</dbReference>
<evidence type="ECO:0000256" key="7">
    <source>
        <dbReference type="PROSITE-ProRule" id="PRU01091"/>
    </source>
</evidence>
<dbReference type="Proteomes" id="UP000217676">
    <property type="component" value="Chromosome"/>
</dbReference>
<proteinExistence type="predicted"/>
<evidence type="ECO:0000256" key="5">
    <source>
        <dbReference type="ARBA" id="ARBA00023163"/>
    </source>
</evidence>
<dbReference type="InterPro" id="IPR016032">
    <property type="entry name" value="Sig_transdc_resp-reg_C-effctor"/>
</dbReference>
<evidence type="ECO:0000256" key="1">
    <source>
        <dbReference type="ARBA" id="ARBA00022553"/>
    </source>
</evidence>
<evidence type="ECO:0000256" key="4">
    <source>
        <dbReference type="ARBA" id="ARBA00023125"/>
    </source>
</evidence>
<dbReference type="Gene3D" id="1.10.10.10">
    <property type="entry name" value="Winged helix-like DNA-binding domain superfamily/Winged helix DNA-binding domain"/>
    <property type="match status" value="1"/>
</dbReference>
<feature type="domain" description="OmpR/PhoB-type" evidence="9">
    <location>
        <begin position="124"/>
        <end position="219"/>
    </location>
</feature>
<evidence type="ECO:0000259" key="9">
    <source>
        <dbReference type="PROSITE" id="PS51755"/>
    </source>
</evidence>
<dbReference type="CDD" id="cd00383">
    <property type="entry name" value="trans_reg_C"/>
    <property type="match status" value="1"/>
</dbReference>
<dbReference type="PROSITE" id="PS50110">
    <property type="entry name" value="RESPONSE_REGULATORY"/>
    <property type="match status" value="1"/>
</dbReference>
<name>A0A160NZX9_STRLU</name>
<dbReference type="SMART" id="SM00448">
    <property type="entry name" value="REC"/>
    <property type="match status" value="1"/>
</dbReference>
<dbReference type="Pfam" id="PF00486">
    <property type="entry name" value="Trans_reg_C"/>
    <property type="match status" value="1"/>
</dbReference>
<dbReference type="InterPro" id="IPR011006">
    <property type="entry name" value="CheY-like_superfamily"/>
</dbReference>
<feature type="domain" description="Response regulatory" evidence="8">
    <location>
        <begin position="2"/>
        <end position="113"/>
    </location>
</feature>
<dbReference type="GO" id="GO:0005829">
    <property type="term" value="C:cytosol"/>
    <property type="evidence" value="ECO:0007669"/>
    <property type="project" value="TreeGrafter"/>
</dbReference>
<evidence type="ECO:0000256" key="3">
    <source>
        <dbReference type="ARBA" id="ARBA00023015"/>
    </source>
</evidence>
<reference evidence="10 11" key="1">
    <citation type="journal article" date="2016" name="Genome Announc.">
        <title>Complete Genome Sequence of Thiostrepton-Producing Streptomyces laurentii ATCC 31255.</title>
        <authorList>
            <person name="Doi K."/>
            <person name="Fujino Y."/>
            <person name="Nagayoshi Y."/>
            <person name="Ohshima T."/>
            <person name="Ogata S."/>
        </authorList>
    </citation>
    <scope>NUCLEOTIDE SEQUENCE [LARGE SCALE GENOMIC DNA]</scope>
    <source>
        <strain evidence="10 11">ATCC 31255</strain>
    </source>
</reference>
<accession>A0A160NZX9</accession>
<evidence type="ECO:0000259" key="8">
    <source>
        <dbReference type="PROSITE" id="PS50110"/>
    </source>
</evidence>
<dbReference type="SUPFAM" id="SSF46894">
    <property type="entry name" value="C-terminal effector domain of the bipartite response regulators"/>
    <property type="match status" value="1"/>
</dbReference>
<keyword evidence="5" id="KW-0804">Transcription</keyword>
<dbReference type="PANTHER" id="PTHR48111:SF1">
    <property type="entry name" value="TWO-COMPONENT RESPONSE REGULATOR ORR33"/>
    <property type="match status" value="1"/>
</dbReference>
<sequence length="227" mass="24928">MVNALVVEDSESIESTVRNLRRQGYQVKGVSAGAEALRLLPRADIVLLDLELPDMDGLEVCRAIRAAGDTPVIAFSRRDAELDRVLALQAGADDCVVKTCGDREVMARVRAVLRRVSPRTAGAPESISLRPLHIDGRSREVHLNGRLVDMTSKEFELLYALASTPERVVSRKELMAKVWETDRAASSRTIDTHVSSLRAKLGSSRWIVTVRGVGYKIGAVQRQSAQV</sequence>
<dbReference type="AlphaFoldDB" id="A0A160NZX9"/>
<evidence type="ECO:0000256" key="6">
    <source>
        <dbReference type="PROSITE-ProRule" id="PRU00169"/>
    </source>
</evidence>
<organism evidence="10 11">
    <name type="scientific">Streptomyces laurentii</name>
    <dbReference type="NCBI Taxonomy" id="39478"/>
    <lineage>
        <taxon>Bacteria</taxon>
        <taxon>Bacillati</taxon>
        <taxon>Actinomycetota</taxon>
        <taxon>Actinomycetes</taxon>
        <taxon>Kitasatosporales</taxon>
        <taxon>Streptomycetaceae</taxon>
        <taxon>Streptomyces</taxon>
    </lineage>
</organism>
<dbReference type="FunFam" id="1.10.10.10:FF:000018">
    <property type="entry name" value="DNA-binding response regulator ResD"/>
    <property type="match status" value="1"/>
</dbReference>
<dbReference type="InterPro" id="IPR039420">
    <property type="entry name" value="WalR-like"/>
</dbReference>
<gene>
    <name evidence="10" type="ORF">SLA_3049</name>
</gene>
<dbReference type="PANTHER" id="PTHR48111">
    <property type="entry name" value="REGULATOR OF RPOS"/>
    <property type="match status" value="1"/>
</dbReference>
<keyword evidence="2" id="KW-0902">Two-component regulatory system</keyword>
<keyword evidence="11" id="KW-1185">Reference proteome</keyword>
<dbReference type="InterPro" id="IPR001867">
    <property type="entry name" value="OmpR/PhoB-type_DNA-bd"/>
</dbReference>
<evidence type="ECO:0000256" key="2">
    <source>
        <dbReference type="ARBA" id="ARBA00023012"/>
    </source>
</evidence>
<dbReference type="InterPro" id="IPR036388">
    <property type="entry name" value="WH-like_DNA-bd_sf"/>
</dbReference>
<feature type="modified residue" description="4-aspartylphosphate" evidence="6">
    <location>
        <position position="49"/>
    </location>
</feature>
<dbReference type="EMBL" id="AP017424">
    <property type="protein sequence ID" value="BAU83964.1"/>
    <property type="molecule type" value="Genomic_DNA"/>
</dbReference>
<evidence type="ECO:0000313" key="10">
    <source>
        <dbReference type="EMBL" id="BAU83964.1"/>
    </source>
</evidence>
<dbReference type="Gene3D" id="6.10.250.690">
    <property type="match status" value="1"/>
</dbReference>
<dbReference type="PROSITE" id="PS51755">
    <property type="entry name" value="OMPR_PHOB"/>
    <property type="match status" value="1"/>
</dbReference>
<dbReference type="KEGG" id="slau:SLA_3049"/>
<keyword evidence="3" id="KW-0805">Transcription regulation</keyword>
<dbReference type="SMART" id="SM00862">
    <property type="entry name" value="Trans_reg_C"/>
    <property type="match status" value="1"/>
</dbReference>
<dbReference type="RefSeq" id="WP_359885318.1">
    <property type="nucleotide sequence ID" value="NZ_JBEYHT010000091.1"/>
</dbReference>
<keyword evidence="1 6" id="KW-0597">Phosphoprotein</keyword>
<protein>
    <submittedName>
        <fullName evidence="10">Two component transcriptional regulator, winged helix family</fullName>
    </submittedName>
</protein>
<evidence type="ECO:0000313" key="11">
    <source>
        <dbReference type="Proteomes" id="UP000217676"/>
    </source>
</evidence>